<sequence>MIGTLGDVVFEASSELVRTFDGFERSGGAQYAEHARIGLKPLLQYVGPQLESVSFRMAFGAELGTRPLDEIERLRAMRDSGEAAVLILDGRPLARFVIESLAETWKRIDNKGGLIAAEVQVSLREYAEGTA</sequence>
<name>A0ABM9ZXB5_9BACT</name>
<reference evidence="1 2" key="1">
    <citation type="submission" date="2009-12" db="EMBL/GenBank/DDBJ databases">
        <authorList>
            <person name="Shrivastava S."/>
            <person name="Madupu R."/>
            <person name="Durkin A.S."/>
            <person name="Torralba M."/>
            <person name="Methe B."/>
            <person name="Sutton G.G."/>
            <person name="Strausberg R.L."/>
            <person name="Nelson K.E."/>
        </authorList>
    </citation>
    <scope>NUCLEOTIDE SEQUENCE [LARGE SCALE GENOMIC DNA]</scope>
    <source>
        <strain evidence="1 2">W5455</strain>
    </source>
</reference>
<dbReference type="RefSeq" id="WP_009164000.1">
    <property type="nucleotide sequence ID" value="NZ_ADFP01000031.1"/>
</dbReference>
<evidence type="ECO:0000313" key="2">
    <source>
        <dbReference type="Proteomes" id="UP000006462"/>
    </source>
</evidence>
<evidence type="ECO:0008006" key="3">
    <source>
        <dbReference type="Google" id="ProtNLM"/>
    </source>
</evidence>
<organism evidence="1 2">
    <name type="scientific">Pyramidobacter piscolens W5455</name>
    <dbReference type="NCBI Taxonomy" id="352165"/>
    <lineage>
        <taxon>Bacteria</taxon>
        <taxon>Thermotogati</taxon>
        <taxon>Synergistota</taxon>
        <taxon>Synergistia</taxon>
        <taxon>Synergistales</taxon>
        <taxon>Dethiosulfovibrionaceae</taxon>
        <taxon>Pyramidobacter</taxon>
    </lineage>
</organism>
<evidence type="ECO:0000313" key="1">
    <source>
        <dbReference type="EMBL" id="EFB91545.1"/>
    </source>
</evidence>
<proteinExistence type="predicted"/>
<keyword evidence="2" id="KW-1185">Reference proteome</keyword>
<dbReference type="Pfam" id="PF06995">
    <property type="entry name" value="Phage_P2_GpU"/>
    <property type="match status" value="1"/>
</dbReference>
<dbReference type="InterPro" id="IPR009734">
    <property type="entry name" value="Myoviridae_GpU"/>
</dbReference>
<comment type="caution">
    <text evidence="1">The sequence shown here is derived from an EMBL/GenBank/DDBJ whole genome shotgun (WGS) entry which is preliminary data.</text>
</comment>
<dbReference type="EMBL" id="ADFP01000031">
    <property type="protein sequence ID" value="EFB91545.1"/>
    <property type="molecule type" value="Genomic_DNA"/>
</dbReference>
<accession>A0ABM9ZXB5</accession>
<dbReference type="Proteomes" id="UP000006462">
    <property type="component" value="Unassembled WGS sequence"/>
</dbReference>
<protein>
    <recommendedName>
        <fullName evidence="3">Phage P2 GpU</fullName>
    </recommendedName>
</protein>
<gene>
    <name evidence="1" type="ORF">HMPREF7215_2806</name>
</gene>